<dbReference type="EMBL" id="JRRC01080610">
    <property type="protein sequence ID" value="KHF99464.1"/>
    <property type="molecule type" value="Genomic_DNA"/>
</dbReference>
<gene>
    <name evidence="1" type="ORF">F383_38438</name>
</gene>
<dbReference type="Proteomes" id="UP000032142">
    <property type="component" value="Unassembled WGS sequence"/>
</dbReference>
<keyword evidence="2" id="KW-1185">Reference proteome</keyword>
<protein>
    <submittedName>
        <fullName evidence="1">Uncharacterized protein</fullName>
    </submittedName>
</protein>
<evidence type="ECO:0000313" key="1">
    <source>
        <dbReference type="EMBL" id="KHF99464.1"/>
    </source>
</evidence>
<evidence type="ECO:0000313" key="2">
    <source>
        <dbReference type="Proteomes" id="UP000032142"/>
    </source>
</evidence>
<accession>A0A0B0MFA2</accession>
<organism evidence="1 2">
    <name type="scientific">Gossypium arboreum</name>
    <name type="common">Tree cotton</name>
    <name type="synonym">Gossypium nanking</name>
    <dbReference type="NCBI Taxonomy" id="29729"/>
    <lineage>
        <taxon>Eukaryota</taxon>
        <taxon>Viridiplantae</taxon>
        <taxon>Streptophyta</taxon>
        <taxon>Embryophyta</taxon>
        <taxon>Tracheophyta</taxon>
        <taxon>Spermatophyta</taxon>
        <taxon>Magnoliopsida</taxon>
        <taxon>eudicotyledons</taxon>
        <taxon>Gunneridae</taxon>
        <taxon>Pentapetalae</taxon>
        <taxon>rosids</taxon>
        <taxon>malvids</taxon>
        <taxon>Malvales</taxon>
        <taxon>Malvaceae</taxon>
        <taxon>Malvoideae</taxon>
        <taxon>Gossypium</taxon>
    </lineage>
</organism>
<reference evidence="2" key="1">
    <citation type="submission" date="2014-09" db="EMBL/GenBank/DDBJ databases">
        <authorList>
            <person name="Mudge J."/>
            <person name="Ramaraj T."/>
            <person name="Lindquist I.E."/>
            <person name="Bharti A.K."/>
            <person name="Sundararajan A."/>
            <person name="Cameron C.T."/>
            <person name="Woodward J.E."/>
            <person name="May G.D."/>
            <person name="Brubaker C."/>
            <person name="Broadhvest J."/>
            <person name="Wilkins T.A."/>
        </authorList>
    </citation>
    <scope>NUCLEOTIDE SEQUENCE</scope>
    <source>
        <strain evidence="2">cv. AKA8401</strain>
    </source>
</reference>
<name>A0A0B0MFA2_GOSAR</name>
<sequence length="13" mass="1562">MTVSTYFDTLDRI</sequence>
<comment type="caution">
    <text evidence="1">The sequence shown here is derived from an EMBL/GenBank/DDBJ whole genome shotgun (WGS) entry which is preliminary data.</text>
</comment>
<proteinExistence type="predicted"/>